<evidence type="ECO:0000256" key="2">
    <source>
        <dbReference type="ARBA" id="ARBA00022771"/>
    </source>
</evidence>
<dbReference type="InterPro" id="IPR044730">
    <property type="entry name" value="RNase_H-like_dom_plant"/>
</dbReference>
<evidence type="ECO:0000256" key="5">
    <source>
        <dbReference type="SAM" id="MobiDB-lite"/>
    </source>
</evidence>
<evidence type="ECO:0000256" key="1">
    <source>
        <dbReference type="ARBA" id="ARBA00022723"/>
    </source>
</evidence>
<name>A0A7J7PC01_9MAGN</name>
<reference evidence="7 8" key="1">
    <citation type="journal article" date="2020" name="IScience">
        <title>Genome Sequencing of the Endangered Kingdonia uniflora (Circaeasteraceae, Ranunculales) Reveals Potential Mechanisms of Evolutionary Specialization.</title>
        <authorList>
            <person name="Sun Y."/>
            <person name="Deng T."/>
            <person name="Zhang A."/>
            <person name="Moore M.J."/>
            <person name="Landis J.B."/>
            <person name="Lin N."/>
            <person name="Zhang H."/>
            <person name="Zhang X."/>
            <person name="Huang J."/>
            <person name="Zhang X."/>
            <person name="Sun H."/>
            <person name="Wang H."/>
        </authorList>
    </citation>
    <scope>NUCLEOTIDE SEQUENCE [LARGE SCALE GENOMIC DNA]</scope>
    <source>
        <strain evidence="7">TB1705</strain>
        <tissue evidence="7">Leaf</tissue>
    </source>
</reference>
<dbReference type="Pfam" id="PF13456">
    <property type="entry name" value="RVT_3"/>
    <property type="match status" value="1"/>
</dbReference>
<evidence type="ECO:0000313" key="8">
    <source>
        <dbReference type="Proteomes" id="UP000541444"/>
    </source>
</evidence>
<dbReference type="GO" id="GO:0004523">
    <property type="term" value="F:RNA-DNA hybrid ribonuclease activity"/>
    <property type="evidence" value="ECO:0007669"/>
    <property type="project" value="InterPro"/>
</dbReference>
<evidence type="ECO:0000256" key="4">
    <source>
        <dbReference type="PROSITE-ProRule" id="PRU00325"/>
    </source>
</evidence>
<keyword evidence="1" id="KW-0479">Metal-binding</keyword>
<dbReference type="PROSITE" id="PS50966">
    <property type="entry name" value="ZF_SWIM"/>
    <property type="match status" value="1"/>
</dbReference>
<feature type="region of interest" description="Disordered" evidence="5">
    <location>
        <begin position="604"/>
        <end position="636"/>
    </location>
</feature>
<dbReference type="PANTHER" id="PTHR31973:SF187">
    <property type="entry name" value="MUTATOR TRANSPOSASE MUDRA PROTEIN"/>
    <property type="match status" value="1"/>
</dbReference>
<dbReference type="SMART" id="SM00575">
    <property type="entry name" value="ZnF_PMZ"/>
    <property type="match status" value="1"/>
</dbReference>
<dbReference type="InterPro" id="IPR007527">
    <property type="entry name" value="Znf_SWIM"/>
</dbReference>
<comment type="caution">
    <text evidence="7">The sequence shown here is derived from an EMBL/GenBank/DDBJ whole genome shotgun (WGS) entry which is preliminary data.</text>
</comment>
<dbReference type="Pfam" id="PF10551">
    <property type="entry name" value="MULE"/>
    <property type="match status" value="1"/>
</dbReference>
<protein>
    <recommendedName>
        <fullName evidence="6">SWIM-type domain-containing protein</fullName>
    </recommendedName>
</protein>
<dbReference type="AlphaFoldDB" id="A0A7J7PC01"/>
<feature type="compositionally biased region" description="Polar residues" evidence="5">
    <location>
        <begin position="676"/>
        <end position="687"/>
    </location>
</feature>
<accession>A0A7J7PC01</accession>
<dbReference type="CDD" id="cd06222">
    <property type="entry name" value="RNase_H_like"/>
    <property type="match status" value="1"/>
</dbReference>
<evidence type="ECO:0000259" key="6">
    <source>
        <dbReference type="PROSITE" id="PS50966"/>
    </source>
</evidence>
<dbReference type="EMBL" id="JACGCM010000012">
    <property type="protein sequence ID" value="KAF6176946.1"/>
    <property type="molecule type" value="Genomic_DNA"/>
</dbReference>
<dbReference type="PANTHER" id="PTHR31973">
    <property type="entry name" value="POLYPROTEIN, PUTATIVE-RELATED"/>
    <property type="match status" value="1"/>
</dbReference>
<organism evidence="7 8">
    <name type="scientific">Kingdonia uniflora</name>
    <dbReference type="NCBI Taxonomy" id="39325"/>
    <lineage>
        <taxon>Eukaryota</taxon>
        <taxon>Viridiplantae</taxon>
        <taxon>Streptophyta</taxon>
        <taxon>Embryophyta</taxon>
        <taxon>Tracheophyta</taxon>
        <taxon>Spermatophyta</taxon>
        <taxon>Magnoliopsida</taxon>
        <taxon>Ranunculales</taxon>
        <taxon>Circaeasteraceae</taxon>
        <taxon>Kingdonia</taxon>
    </lineage>
</organism>
<proteinExistence type="predicted"/>
<evidence type="ECO:0000256" key="3">
    <source>
        <dbReference type="ARBA" id="ARBA00022833"/>
    </source>
</evidence>
<feature type="domain" description="SWIM-type" evidence="6">
    <location>
        <begin position="537"/>
        <end position="569"/>
    </location>
</feature>
<dbReference type="GO" id="GO:0008270">
    <property type="term" value="F:zinc ion binding"/>
    <property type="evidence" value="ECO:0007669"/>
    <property type="project" value="UniProtKB-KW"/>
</dbReference>
<dbReference type="InterPro" id="IPR018289">
    <property type="entry name" value="MULE_transposase_dom"/>
</dbReference>
<dbReference type="InterPro" id="IPR002156">
    <property type="entry name" value="RNaseH_domain"/>
</dbReference>
<keyword evidence="8" id="KW-1185">Reference proteome</keyword>
<dbReference type="InterPro" id="IPR006564">
    <property type="entry name" value="Znf_PMZ"/>
</dbReference>
<dbReference type="OrthoDB" id="785835at2759"/>
<keyword evidence="2 4" id="KW-0863">Zinc-finger</keyword>
<dbReference type="GO" id="GO:0003676">
    <property type="term" value="F:nucleic acid binding"/>
    <property type="evidence" value="ECO:0007669"/>
    <property type="project" value="InterPro"/>
</dbReference>
<feature type="region of interest" description="Disordered" evidence="5">
    <location>
        <begin position="667"/>
        <end position="695"/>
    </location>
</feature>
<sequence>MSEGFVDLVTVLLGLKPLGRLQCSLRVFEWYWKAASFDSSWAADPEEAVAISVIRRIKAALRIGLKRFLVLMDCHRLVQSFEAKSVDPSWGAPTLVPDMLSLASRFLEFRFEYIDRLCNFEAHALAAKDVVREIPGAEAGEYILLDEDDNNYIISPREIKKKNTTPVKATSVKAIPVKTNAKRKGKTVVMSPSKTNKAANKPAKRQNKKEKTVVLSEKEEEDLDDLLEVYHSDKEIDPEEIYAYEDGYYSTHTSDDEDYVPTAEDLERCNEFENVDAGLDDIYSKKEDDKAKTPLTVGFKELEEGMQWVTIYEAREHMRRQDDTLQWTGTLVAFKASLNGFVKGCRPILGLDGYFLKGKYGGVCLSVLSLDSNNGLFQIGVYMCRTECKESWLDFLAKIEPYLSAHQGKLTFISDRQKGLINSVAEIFPHANHRQNEKQEFLNQLGIDIPGAKDYLEKEPYEHWCRSHFDCTTKCEHITNNFIMLERKTKAESWDQGGLVLRAVKHLEYLMTHYGEYDMEGGDKNEWVLIFSTGERWVLNLEERTCQCIEWQLTRMPCIHAASVLIPRRQSLKSFFSPYHFVASYVATYSGIIHPVSDDTHWASPPYVVDPPPLQRGRGRPRKERRKGDNEVNKEQKNMGNVVLLATIKKLANVNLPKFKVHLHLRQGEDHHKSQPDYTSISHSNQMLLKYKQHP</sequence>
<dbReference type="Pfam" id="PF04434">
    <property type="entry name" value="SWIM"/>
    <property type="match status" value="1"/>
</dbReference>
<evidence type="ECO:0000313" key="7">
    <source>
        <dbReference type="EMBL" id="KAF6176946.1"/>
    </source>
</evidence>
<feature type="region of interest" description="Disordered" evidence="5">
    <location>
        <begin position="184"/>
        <end position="211"/>
    </location>
</feature>
<dbReference type="Proteomes" id="UP000541444">
    <property type="component" value="Unassembled WGS sequence"/>
</dbReference>
<gene>
    <name evidence="7" type="ORF">GIB67_027746</name>
</gene>
<feature type="compositionally biased region" description="Basic and acidic residues" evidence="5">
    <location>
        <begin position="626"/>
        <end position="636"/>
    </location>
</feature>
<keyword evidence="3" id="KW-0862">Zinc</keyword>